<dbReference type="OrthoDB" id="1808643at2"/>
<protein>
    <submittedName>
        <fullName evidence="1">Uncharacterized protein</fullName>
    </submittedName>
</protein>
<reference evidence="2" key="1">
    <citation type="submission" date="2018-02" db="EMBL/GenBank/DDBJ databases">
        <title>Genome sequence of Desulfocucumis palustris strain NAW-5.</title>
        <authorList>
            <person name="Watanabe M."/>
            <person name="Kojima H."/>
            <person name="Fukui M."/>
        </authorList>
    </citation>
    <scope>NUCLEOTIDE SEQUENCE [LARGE SCALE GENOMIC DNA]</scope>
    <source>
        <strain evidence="2">NAW-5</strain>
    </source>
</reference>
<keyword evidence="2" id="KW-1185">Reference proteome</keyword>
<dbReference type="AlphaFoldDB" id="A0A2L2XAE4"/>
<comment type="caution">
    <text evidence="1">The sequence shown here is derived from an EMBL/GenBank/DDBJ whole genome shotgun (WGS) entry which is preliminary data.</text>
</comment>
<proteinExistence type="predicted"/>
<evidence type="ECO:0000313" key="1">
    <source>
        <dbReference type="EMBL" id="GBF32934.1"/>
    </source>
</evidence>
<dbReference type="RefSeq" id="WP_104371397.1">
    <property type="nucleotide sequence ID" value="NZ_BFAV01000071.1"/>
</dbReference>
<name>A0A2L2XAE4_9FIRM</name>
<dbReference type="EMBL" id="BFAV01000071">
    <property type="protein sequence ID" value="GBF32934.1"/>
    <property type="molecule type" value="Genomic_DNA"/>
</dbReference>
<gene>
    <name evidence="1" type="ORF">DCCM_2031</name>
</gene>
<organism evidence="1 2">
    <name type="scientific">Desulfocucumis palustris</name>
    <dbReference type="NCBI Taxonomy" id="1898651"/>
    <lineage>
        <taxon>Bacteria</taxon>
        <taxon>Bacillati</taxon>
        <taxon>Bacillota</taxon>
        <taxon>Clostridia</taxon>
        <taxon>Eubacteriales</taxon>
        <taxon>Desulfocucumaceae</taxon>
        <taxon>Desulfocucumis</taxon>
    </lineage>
</organism>
<sequence>MPYNILTRVEKELSVDPSYVVRYQVFDNDTFLGDGVVQYHRLASHNDISIPDSIKTRGGNPLPPDLKEQIKEKIKKTVIEALP</sequence>
<dbReference type="Proteomes" id="UP000239549">
    <property type="component" value="Unassembled WGS sequence"/>
</dbReference>
<evidence type="ECO:0000313" key="2">
    <source>
        <dbReference type="Proteomes" id="UP000239549"/>
    </source>
</evidence>
<accession>A0A2L2XAE4</accession>